<dbReference type="RefSeq" id="WP_062417272.1">
    <property type="nucleotide sequence ID" value="NZ_DF967974.1"/>
</dbReference>
<evidence type="ECO:0000259" key="5">
    <source>
        <dbReference type="PROSITE" id="PS51332"/>
    </source>
</evidence>
<dbReference type="Pfam" id="PF13411">
    <property type="entry name" value="MerR_1"/>
    <property type="match status" value="1"/>
</dbReference>
<organism evidence="6 7">
    <name type="scientific">Levilinea saccharolytica</name>
    <dbReference type="NCBI Taxonomy" id="229921"/>
    <lineage>
        <taxon>Bacteria</taxon>
        <taxon>Bacillati</taxon>
        <taxon>Chloroflexota</taxon>
        <taxon>Anaerolineae</taxon>
        <taxon>Anaerolineales</taxon>
        <taxon>Anaerolineaceae</taxon>
        <taxon>Levilinea</taxon>
    </lineage>
</organism>
<evidence type="ECO:0000313" key="6">
    <source>
        <dbReference type="EMBL" id="KPL79756.1"/>
    </source>
</evidence>
<evidence type="ECO:0000256" key="2">
    <source>
        <dbReference type="ARBA" id="ARBA00023125"/>
    </source>
</evidence>
<dbReference type="InterPro" id="IPR036594">
    <property type="entry name" value="Meth_synthase_dom"/>
</dbReference>
<dbReference type="GO" id="GO:0003700">
    <property type="term" value="F:DNA-binding transcription factor activity"/>
    <property type="evidence" value="ECO:0007669"/>
    <property type="project" value="InterPro"/>
</dbReference>
<dbReference type="AlphaFoldDB" id="A0A0P6YCL7"/>
<dbReference type="InterPro" id="IPR000551">
    <property type="entry name" value="MerR-type_HTH_dom"/>
</dbReference>
<dbReference type="InterPro" id="IPR006158">
    <property type="entry name" value="Cobalamin-bd"/>
</dbReference>
<dbReference type="GO" id="GO:0003677">
    <property type="term" value="F:DNA binding"/>
    <property type="evidence" value="ECO:0007669"/>
    <property type="project" value="UniProtKB-KW"/>
</dbReference>
<dbReference type="SUPFAM" id="SSF52242">
    <property type="entry name" value="Cobalamin (vitamin B12)-binding domain"/>
    <property type="match status" value="1"/>
</dbReference>
<dbReference type="Gene3D" id="1.10.1240.10">
    <property type="entry name" value="Methionine synthase domain"/>
    <property type="match status" value="1"/>
</dbReference>
<dbReference type="InterPro" id="IPR036724">
    <property type="entry name" value="Cobalamin-bd_sf"/>
</dbReference>
<evidence type="ECO:0000259" key="4">
    <source>
        <dbReference type="PROSITE" id="PS50937"/>
    </source>
</evidence>
<keyword evidence="1" id="KW-0805">Transcription regulation</keyword>
<dbReference type="PANTHER" id="PTHR30204">
    <property type="entry name" value="REDOX-CYCLING DRUG-SENSING TRANSCRIPTIONAL ACTIVATOR SOXR"/>
    <property type="match status" value="1"/>
</dbReference>
<evidence type="ECO:0000256" key="3">
    <source>
        <dbReference type="ARBA" id="ARBA00023163"/>
    </source>
</evidence>
<dbReference type="Proteomes" id="UP000050501">
    <property type="component" value="Unassembled WGS sequence"/>
</dbReference>
<dbReference type="EMBL" id="LGCM01000046">
    <property type="protein sequence ID" value="KPL79756.1"/>
    <property type="molecule type" value="Genomic_DNA"/>
</dbReference>
<dbReference type="CDD" id="cd01104">
    <property type="entry name" value="HTH_MlrA-CarA"/>
    <property type="match status" value="1"/>
</dbReference>
<dbReference type="GO" id="GO:0046872">
    <property type="term" value="F:metal ion binding"/>
    <property type="evidence" value="ECO:0007669"/>
    <property type="project" value="InterPro"/>
</dbReference>
<reference evidence="6 7" key="1">
    <citation type="submission" date="2015-07" db="EMBL/GenBank/DDBJ databases">
        <title>Genome sequence of Levilinea saccharolytica DSM 16555.</title>
        <authorList>
            <person name="Hemp J."/>
            <person name="Ward L.M."/>
            <person name="Pace L.A."/>
            <person name="Fischer W.W."/>
        </authorList>
    </citation>
    <scope>NUCLEOTIDE SEQUENCE [LARGE SCALE GENOMIC DNA]</scope>
    <source>
        <strain evidence="6 7">KIBI-1</strain>
    </source>
</reference>
<evidence type="ECO:0000313" key="7">
    <source>
        <dbReference type="Proteomes" id="UP000050501"/>
    </source>
</evidence>
<evidence type="ECO:0008006" key="8">
    <source>
        <dbReference type="Google" id="ProtNLM"/>
    </source>
</evidence>
<comment type="caution">
    <text evidence="6">The sequence shown here is derived from an EMBL/GenBank/DDBJ whole genome shotgun (WGS) entry which is preliminary data.</text>
</comment>
<dbReference type="InterPro" id="IPR003759">
    <property type="entry name" value="Cbl-bd_cap"/>
</dbReference>
<accession>A0A0P6YCL7</accession>
<gene>
    <name evidence="6" type="ORF">ADN01_13820</name>
</gene>
<dbReference type="Pfam" id="PF02310">
    <property type="entry name" value="B12-binding"/>
    <property type="match status" value="1"/>
</dbReference>
<protein>
    <recommendedName>
        <fullName evidence="8">MerR family transcriptional regulator</fullName>
    </recommendedName>
</protein>
<dbReference type="PANTHER" id="PTHR30204:SF67">
    <property type="entry name" value="HTH-TYPE TRANSCRIPTIONAL REGULATOR MLRA-RELATED"/>
    <property type="match status" value="1"/>
</dbReference>
<dbReference type="STRING" id="229921.ADN01_13820"/>
<keyword evidence="2" id="KW-0238">DNA-binding</keyword>
<feature type="domain" description="B12-binding" evidence="5">
    <location>
        <begin position="192"/>
        <end position="322"/>
    </location>
</feature>
<keyword evidence="3" id="KW-0804">Transcription</keyword>
<dbReference type="GO" id="GO:0031419">
    <property type="term" value="F:cobalamin binding"/>
    <property type="evidence" value="ECO:0007669"/>
    <property type="project" value="InterPro"/>
</dbReference>
<evidence type="ECO:0000256" key="1">
    <source>
        <dbReference type="ARBA" id="ARBA00023015"/>
    </source>
</evidence>
<dbReference type="PROSITE" id="PS51332">
    <property type="entry name" value="B12_BINDING"/>
    <property type="match status" value="1"/>
</dbReference>
<dbReference type="SUPFAM" id="SSF46955">
    <property type="entry name" value="Putative DNA-binding domain"/>
    <property type="match status" value="1"/>
</dbReference>
<dbReference type="SMART" id="SM00422">
    <property type="entry name" value="HTH_MERR"/>
    <property type="match status" value="1"/>
</dbReference>
<feature type="domain" description="HTH merR-type" evidence="4">
    <location>
        <begin position="12"/>
        <end position="81"/>
    </location>
</feature>
<name>A0A0P6YCL7_9CHLR</name>
<dbReference type="Pfam" id="PF02607">
    <property type="entry name" value="B12-binding_2"/>
    <property type="match status" value="1"/>
</dbReference>
<dbReference type="OrthoDB" id="9800334at2"/>
<dbReference type="PROSITE" id="PS50937">
    <property type="entry name" value="HTH_MERR_2"/>
    <property type="match status" value="1"/>
</dbReference>
<keyword evidence="7" id="KW-1185">Reference proteome</keyword>
<dbReference type="Gene3D" id="3.40.50.280">
    <property type="entry name" value="Cobalamin-binding domain"/>
    <property type="match status" value="1"/>
</dbReference>
<dbReference type="InterPro" id="IPR009061">
    <property type="entry name" value="DNA-bd_dom_put_sf"/>
</dbReference>
<dbReference type="InterPro" id="IPR047057">
    <property type="entry name" value="MerR_fam"/>
</dbReference>
<dbReference type="CDD" id="cd02065">
    <property type="entry name" value="B12-binding_like"/>
    <property type="match status" value="1"/>
</dbReference>
<sequence length="322" mass="36195">MIPISEIPDVPKYNIKSVCNQTGIRAVTLRAWERRHEVLTPHRAENRYRLYSDRDVALLRWIKNRVDEGVSISSAVSELRSMLRNGVWPETSPVSVDAPVRKSDAPPSDYAHGLYRALIQHDEARAGELLREANAAFDIRTLCQDVIAPCLVEIGEAWYTGQIRITTEHFASAYLRGKLLSIMQTYPTRRSAQHVLVGGAPMEQHEIGSLMMALLLRSEGYRVEFLGPDLPLEDLVDYASYEKPHMIILSATLTESAEALRNFNAKLSRLRPAPIFGYGGAAFRVKPELRKQVPGFYLGDTLVEGLEKSAALLEEKAAQRRK</sequence>
<dbReference type="Gene3D" id="1.10.1660.10">
    <property type="match status" value="1"/>
</dbReference>
<proteinExistence type="predicted"/>